<dbReference type="EMBL" id="JAANQT010001494">
    <property type="protein sequence ID" value="KAG1304935.1"/>
    <property type="molecule type" value="Genomic_DNA"/>
</dbReference>
<dbReference type="AlphaFoldDB" id="A0A9P6X4T0"/>
<evidence type="ECO:0000313" key="2">
    <source>
        <dbReference type="Proteomes" id="UP000716291"/>
    </source>
</evidence>
<protein>
    <submittedName>
        <fullName evidence="1">Uncharacterized protein</fullName>
    </submittedName>
</protein>
<proteinExistence type="predicted"/>
<dbReference type="OrthoDB" id="10270396at2759"/>
<keyword evidence="2" id="KW-1185">Reference proteome</keyword>
<evidence type="ECO:0000313" key="1">
    <source>
        <dbReference type="EMBL" id="KAG1304935.1"/>
    </source>
</evidence>
<dbReference type="Proteomes" id="UP000716291">
    <property type="component" value="Unassembled WGS sequence"/>
</dbReference>
<gene>
    <name evidence="1" type="ORF">G6F64_008782</name>
</gene>
<comment type="caution">
    <text evidence="1">The sequence shown here is derived from an EMBL/GenBank/DDBJ whole genome shotgun (WGS) entry which is preliminary data.</text>
</comment>
<name>A0A9P6X4T0_RHIOR</name>
<reference evidence="1" key="1">
    <citation type="journal article" date="2020" name="Microb. Genom.">
        <title>Genetic diversity of clinical and environmental Mucorales isolates obtained from an investigation of mucormycosis cases among solid organ transplant recipients.</title>
        <authorList>
            <person name="Nguyen M.H."/>
            <person name="Kaul D."/>
            <person name="Muto C."/>
            <person name="Cheng S.J."/>
            <person name="Richter R.A."/>
            <person name="Bruno V.M."/>
            <person name="Liu G."/>
            <person name="Beyhan S."/>
            <person name="Sundermann A.J."/>
            <person name="Mounaud S."/>
            <person name="Pasculle A.W."/>
            <person name="Nierman W.C."/>
            <person name="Driscoll E."/>
            <person name="Cumbie R."/>
            <person name="Clancy C.J."/>
            <person name="Dupont C.L."/>
        </authorList>
    </citation>
    <scope>NUCLEOTIDE SEQUENCE</scope>
    <source>
        <strain evidence="1">GL11</strain>
    </source>
</reference>
<accession>A0A9P6X4T0</accession>
<sequence length="81" mass="9462">MRAPYPNSYFSAHFKMMPVDIASYVNKEFLSEVWLFLVRYHLSRAGEATAYRRTFIGQYKDASIILLMKGPNSNMLNNHLQ</sequence>
<organism evidence="1 2">
    <name type="scientific">Rhizopus oryzae</name>
    <name type="common">Mucormycosis agent</name>
    <name type="synonym">Rhizopus arrhizus var. delemar</name>
    <dbReference type="NCBI Taxonomy" id="64495"/>
    <lineage>
        <taxon>Eukaryota</taxon>
        <taxon>Fungi</taxon>
        <taxon>Fungi incertae sedis</taxon>
        <taxon>Mucoromycota</taxon>
        <taxon>Mucoromycotina</taxon>
        <taxon>Mucoromycetes</taxon>
        <taxon>Mucorales</taxon>
        <taxon>Mucorineae</taxon>
        <taxon>Rhizopodaceae</taxon>
        <taxon>Rhizopus</taxon>
    </lineage>
</organism>